<evidence type="ECO:0000256" key="3">
    <source>
        <dbReference type="SAM" id="SignalP"/>
    </source>
</evidence>
<feature type="signal peptide" evidence="3">
    <location>
        <begin position="1"/>
        <end position="22"/>
    </location>
</feature>
<keyword evidence="5" id="KW-1185">Reference proteome</keyword>
<dbReference type="HOGENOM" id="CLU_787611_0_0_1"/>
<gene>
    <name evidence="4" type="ORF">EDEG_02531</name>
</gene>
<sequence>MISSLFFILLVLLNAIKTSIQSNEIHLYELNRFLTHISDYSENLKKLKECYIQNVDADSNKKELQNVFEMGINTFRRLKNLNDPRTNILTKMSKKFNIISKEVKAFDQREKNINKLETEEKKDQNQSEESKEGEKSSFIFENLFTDDCMCKKPKKIAIENASKVMTLELIHILENYVDLVNQTFQSKVNKTKILENKLENRKEIIKMHKMICDMYDMILEKTKNINPADKEFKCYQELKIEFMNLNIQLNLVTLVVNEKILSGLYHESFNYSKILEEMMLLSSIIFTYRGSKKDISTLEKNKFELEERLKSLQDQNLNIEESLGVAKSIEILYKKEITFVNEKILEINALIE</sequence>
<reference evidence="5" key="2">
    <citation type="submission" date="2015-07" db="EMBL/GenBank/DDBJ databases">
        <title>Contrasting host-pathogen interactions and genome evolution in two generalist and specialist microsporidian pathogens of mosquitoes.</title>
        <authorList>
            <consortium name="The Broad Institute Genomics Platform"/>
            <consortium name="The Broad Institute Genome Sequencing Center for Infectious Disease"/>
            <person name="Cuomo C.A."/>
            <person name="Sanscrainte N.D."/>
            <person name="Goldberg J.M."/>
            <person name="Heiman D."/>
            <person name="Young S."/>
            <person name="Zeng Q."/>
            <person name="Becnel J.J."/>
            <person name="Birren B.W."/>
        </authorList>
    </citation>
    <scope>NUCLEOTIDE SEQUENCE [LARGE SCALE GENOMIC DNA]</scope>
    <source>
        <strain evidence="5">USNM 41457</strain>
    </source>
</reference>
<evidence type="ECO:0000313" key="5">
    <source>
        <dbReference type="Proteomes" id="UP000003163"/>
    </source>
</evidence>
<feature type="coiled-coil region" evidence="1">
    <location>
        <begin position="288"/>
        <end position="322"/>
    </location>
</feature>
<proteinExistence type="predicted"/>
<organism evidence="4 5">
    <name type="scientific">Edhazardia aedis (strain USNM 41457)</name>
    <name type="common">Microsporidian parasite</name>
    <dbReference type="NCBI Taxonomy" id="1003232"/>
    <lineage>
        <taxon>Eukaryota</taxon>
        <taxon>Fungi</taxon>
        <taxon>Fungi incertae sedis</taxon>
        <taxon>Microsporidia</taxon>
        <taxon>Edhazardia</taxon>
    </lineage>
</organism>
<evidence type="ECO:0000256" key="2">
    <source>
        <dbReference type="SAM" id="MobiDB-lite"/>
    </source>
</evidence>
<comment type="caution">
    <text evidence="4">The sequence shown here is derived from an EMBL/GenBank/DDBJ whole genome shotgun (WGS) entry which is preliminary data.</text>
</comment>
<name>J8ZTW7_EDHAE</name>
<evidence type="ECO:0000256" key="1">
    <source>
        <dbReference type="SAM" id="Coils"/>
    </source>
</evidence>
<protein>
    <submittedName>
        <fullName evidence="4">Uncharacterized protein</fullName>
    </submittedName>
</protein>
<dbReference type="AlphaFoldDB" id="J8ZTW7"/>
<keyword evidence="1" id="KW-0175">Coiled coil</keyword>
<evidence type="ECO:0000313" key="4">
    <source>
        <dbReference type="EMBL" id="EJW03088.1"/>
    </source>
</evidence>
<keyword evidence="3" id="KW-0732">Signal</keyword>
<feature type="region of interest" description="Disordered" evidence="2">
    <location>
        <begin position="115"/>
        <end position="134"/>
    </location>
</feature>
<dbReference type="Proteomes" id="UP000003163">
    <property type="component" value="Unassembled WGS sequence"/>
</dbReference>
<dbReference type="VEuPathDB" id="MicrosporidiaDB:EDEG_02531"/>
<feature type="chain" id="PRO_5003820845" evidence="3">
    <location>
        <begin position="23"/>
        <end position="352"/>
    </location>
</feature>
<accession>J8ZTW7</accession>
<dbReference type="InParanoid" id="J8ZTW7"/>
<dbReference type="EMBL" id="AFBI03000046">
    <property type="protein sequence ID" value="EJW03088.1"/>
    <property type="molecule type" value="Genomic_DNA"/>
</dbReference>
<reference evidence="4 5" key="1">
    <citation type="submission" date="2011-08" db="EMBL/GenBank/DDBJ databases">
        <authorList>
            <person name="Liu Z.J."/>
            <person name="Shi F.L."/>
            <person name="Lu J.Q."/>
            <person name="Li M."/>
            <person name="Wang Z.L."/>
        </authorList>
    </citation>
    <scope>NUCLEOTIDE SEQUENCE [LARGE SCALE GENOMIC DNA]</scope>
    <source>
        <strain evidence="4 5">USNM 41457</strain>
    </source>
</reference>